<accession>A0A9D1STW2</accession>
<evidence type="ECO:0000256" key="1">
    <source>
        <dbReference type="ARBA" id="ARBA00006068"/>
    </source>
</evidence>
<sequence length="442" mass="48374">MLRRILAVAGALAALALIGLLVTLYGVWRQPQSAFETPRVAAEPTAAPRATGPAPTRTPSPEEALLEQADRSFMDGRVNILLLGYDQSPEREDEDSPLHRDEQNNYRSDVMMLAAVNFNAGSVHLISIPRDTYAAIYNVKGRYKINAAFAKGGAAEGEGFLYAQRTVEMLLGVPVDYYAGVNMEGLKRLVDAMGGVDYDVDMEIRLNGRTLEPGLQHLDGQQVLDYCRARKGISTDAGRNDRQQRILLAIFDQLRREKRLTDLPGIYLAVRGDIETNLTFSQLAALAVFLTRLDLTDIRRTTLAGEYISNVYNASYYVLYNDKLVDLVQDEFGVTITRDDRYDVSTVKRDKAAAEAKKAADAADGVASLAVLPAGVYDSAAHELVADVYFEAQRLRGVVDAGASAAAIRQARHRLNLAVAALAREQGLESLPPAFAALRLDP</sequence>
<dbReference type="InterPro" id="IPR050922">
    <property type="entry name" value="LytR/CpsA/Psr_CW_biosynth"/>
</dbReference>
<reference evidence="4" key="1">
    <citation type="submission" date="2020-10" db="EMBL/GenBank/DDBJ databases">
        <authorList>
            <person name="Gilroy R."/>
        </authorList>
    </citation>
    <scope>NUCLEOTIDE SEQUENCE</scope>
    <source>
        <strain evidence="4">ChiGjej2B2-16831</strain>
    </source>
</reference>
<proteinExistence type="inferred from homology"/>
<organism evidence="4 5">
    <name type="scientific">Candidatus Aphodomorpha intestinavium</name>
    <dbReference type="NCBI Taxonomy" id="2840672"/>
    <lineage>
        <taxon>Bacteria</taxon>
        <taxon>Bacillati</taxon>
        <taxon>Bacillota</taxon>
        <taxon>Clostridia</taxon>
        <taxon>Eubacteriales</taxon>
        <taxon>Candidatus Aphodomorpha</taxon>
    </lineage>
</organism>
<dbReference type="InterPro" id="IPR004474">
    <property type="entry name" value="LytR_CpsA_psr"/>
</dbReference>
<feature type="region of interest" description="Disordered" evidence="2">
    <location>
        <begin position="37"/>
        <end position="61"/>
    </location>
</feature>
<feature type="compositionally biased region" description="Low complexity" evidence="2">
    <location>
        <begin position="37"/>
        <end position="59"/>
    </location>
</feature>
<evidence type="ECO:0000256" key="2">
    <source>
        <dbReference type="SAM" id="MobiDB-lite"/>
    </source>
</evidence>
<dbReference type="AlphaFoldDB" id="A0A9D1STW2"/>
<dbReference type="Gene3D" id="3.40.630.190">
    <property type="entry name" value="LCP protein"/>
    <property type="match status" value="1"/>
</dbReference>
<dbReference type="NCBIfam" id="TIGR00350">
    <property type="entry name" value="lytR_cpsA_psr"/>
    <property type="match status" value="1"/>
</dbReference>
<evidence type="ECO:0000313" key="5">
    <source>
        <dbReference type="Proteomes" id="UP000824128"/>
    </source>
</evidence>
<feature type="domain" description="Cell envelope-related transcriptional attenuator" evidence="3">
    <location>
        <begin position="107"/>
        <end position="254"/>
    </location>
</feature>
<dbReference type="Pfam" id="PF03816">
    <property type="entry name" value="LytR_cpsA_psr"/>
    <property type="match status" value="1"/>
</dbReference>
<protein>
    <submittedName>
        <fullName evidence="4">LCP family protein</fullName>
    </submittedName>
</protein>
<reference evidence="4" key="2">
    <citation type="journal article" date="2021" name="PeerJ">
        <title>Extensive microbial diversity within the chicken gut microbiome revealed by metagenomics and culture.</title>
        <authorList>
            <person name="Gilroy R."/>
            <person name="Ravi A."/>
            <person name="Getino M."/>
            <person name="Pursley I."/>
            <person name="Horton D.L."/>
            <person name="Alikhan N.F."/>
            <person name="Baker D."/>
            <person name="Gharbi K."/>
            <person name="Hall N."/>
            <person name="Watson M."/>
            <person name="Adriaenssens E.M."/>
            <person name="Foster-Nyarko E."/>
            <person name="Jarju S."/>
            <person name="Secka A."/>
            <person name="Antonio M."/>
            <person name="Oren A."/>
            <person name="Chaudhuri R.R."/>
            <person name="La Ragione R."/>
            <person name="Hildebrand F."/>
            <person name="Pallen M.J."/>
        </authorList>
    </citation>
    <scope>NUCLEOTIDE SEQUENCE</scope>
    <source>
        <strain evidence="4">ChiGjej2B2-16831</strain>
    </source>
</reference>
<evidence type="ECO:0000259" key="3">
    <source>
        <dbReference type="Pfam" id="PF03816"/>
    </source>
</evidence>
<dbReference type="EMBL" id="DVNZ01000185">
    <property type="protein sequence ID" value="HIU94662.1"/>
    <property type="molecule type" value="Genomic_DNA"/>
</dbReference>
<gene>
    <name evidence="4" type="ORF">IAD24_05825</name>
</gene>
<name>A0A9D1STW2_9FIRM</name>
<dbReference type="PANTHER" id="PTHR33392:SF6">
    <property type="entry name" value="POLYISOPRENYL-TEICHOIC ACID--PEPTIDOGLYCAN TEICHOIC ACID TRANSFERASE TAGU"/>
    <property type="match status" value="1"/>
</dbReference>
<comment type="similarity">
    <text evidence="1">Belongs to the LytR/CpsA/Psr (LCP) family.</text>
</comment>
<comment type="caution">
    <text evidence="4">The sequence shown here is derived from an EMBL/GenBank/DDBJ whole genome shotgun (WGS) entry which is preliminary data.</text>
</comment>
<evidence type="ECO:0000313" key="4">
    <source>
        <dbReference type="EMBL" id="HIU94662.1"/>
    </source>
</evidence>
<dbReference type="Proteomes" id="UP000824128">
    <property type="component" value="Unassembled WGS sequence"/>
</dbReference>
<dbReference type="PANTHER" id="PTHR33392">
    <property type="entry name" value="POLYISOPRENYL-TEICHOIC ACID--PEPTIDOGLYCAN TEICHOIC ACID TRANSFERASE TAGU"/>
    <property type="match status" value="1"/>
</dbReference>